<reference evidence="1 2" key="1">
    <citation type="submission" date="2023-07" db="EMBL/GenBank/DDBJ databases">
        <title>Sorghum-associated microbial communities from plants grown in Nebraska, USA.</title>
        <authorList>
            <person name="Schachtman D."/>
        </authorList>
    </citation>
    <scope>NUCLEOTIDE SEQUENCE [LARGE SCALE GENOMIC DNA]</scope>
    <source>
        <strain evidence="1 2">3773</strain>
    </source>
</reference>
<evidence type="ECO:0000313" key="1">
    <source>
        <dbReference type="EMBL" id="MDR6967075.1"/>
    </source>
</evidence>
<dbReference type="Proteomes" id="UP001255185">
    <property type="component" value="Unassembled WGS sequence"/>
</dbReference>
<organism evidence="1 2">
    <name type="scientific">Flavobacterium arsenatis</name>
    <dbReference type="NCBI Taxonomy" id="1484332"/>
    <lineage>
        <taxon>Bacteria</taxon>
        <taxon>Pseudomonadati</taxon>
        <taxon>Bacteroidota</taxon>
        <taxon>Flavobacteriia</taxon>
        <taxon>Flavobacteriales</taxon>
        <taxon>Flavobacteriaceae</taxon>
        <taxon>Flavobacterium</taxon>
    </lineage>
</organism>
<comment type="caution">
    <text evidence="1">The sequence shown here is derived from an EMBL/GenBank/DDBJ whole genome shotgun (WGS) entry which is preliminary data.</text>
</comment>
<protein>
    <submittedName>
        <fullName evidence="1">Uncharacterized protein</fullName>
    </submittedName>
</protein>
<accession>A0ABU1TM82</accession>
<dbReference type="RefSeq" id="WP_310025028.1">
    <property type="nucleotide sequence ID" value="NZ_JAVDVI010000003.1"/>
</dbReference>
<evidence type="ECO:0000313" key="2">
    <source>
        <dbReference type="Proteomes" id="UP001255185"/>
    </source>
</evidence>
<proteinExistence type="predicted"/>
<name>A0ABU1TM82_9FLAO</name>
<sequence>MGALFEADIIDVQKLLRQKIGKVFSDFSIGSIPKIQSERNEIDKLQLELLALAGSRKEEAIFRNEKLLVDAVFLLCEWCQMVLKGNAGAEAKRVAAGVNINLFEFDAFSHLEIFNDEIKDLQTLFHKINHTSFNDLRTIIDKFLKLQHPSIAYLHSDNFIPRNYREDNDQVEIMPETIVVSLEFYLHDTPWANPQVLKAKEVYVIKGLLRFNKFPENFKTLKILAATTSSDIFELNINDIILDERLDYNVEGTLLFKYSQSNFEDNLSIKLVPYLLGLEKEELQPVIIGYDELNAKILDQNNNLFKTGFETIDKKVFEIYTNPLLAQMEMQDRNDFIRLLNGITNFQGYCLQSGLYKHLSSLKEDQFRDKLIQHLTANPLIGGAITKESHVAGGRVEIAYKGHIAELKVETTISDRAALMKKYSSQAVAYASGNGKSASIVCILDLTTKVMPPGPPASNVILRSVAIHGFEETQDGEHAQVFIFIDGNTKNPSEYSK</sequence>
<gene>
    <name evidence="1" type="ORF">J2X31_001075</name>
</gene>
<dbReference type="EMBL" id="JAVDVI010000003">
    <property type="protein sequence ID" value="MDR6967075.1"/>
    <property type="molecule type" value="Genomic_DNA"/>
</dbReference>
<keyword evidence="2" id="KW-1185">Reference proteome</keyword>